<keyword evidence="2" id="KW-0677">Repeat</keyword>
<dbReference type="Gene3D" id="2.60.40.2030">
    <property type="match status" value="1"/>
</dbReference>
<dbReference type="InterPro" id="IPR003644">
    <property type="entry name" value="Calx_beta"/>
</dbReference>
<dbReference type="GO" id="GO:0007154">
    <property type="term" value="P:cell communication"/>
    <property type="evidence" value="ECO:0007669"/>
    <property type="project" value="InterPro"/>
</dbReference>
<keyword evidence="3" id="KW-0106">Calcium</keyword>
<feature type="domain" description="Calx-beta" evidence="5">
    <location>
        <begin position="533"/>
        <end position="616"/>
    </location>
</feature>
<organism evidence="6 7">
    <name type="scientific">Nocardioides marmorisolisilvae</name>
    <dbReference type="NCBI Taxonomy" id="1542737"/>
    <lineage>
        <taxon>Bacteria</taxon>
        <taxon>Bacillati</taxon>
        <taxon>Actinomycetota</taxon>
        <taxon>Actinomycetes</taxon>
        <taxon>Propionibacteriales</taxon>
        <taxon>Nocardioidaceae</taxon>
        <taxon>Nocardioides</taxon>
    </lineage>
</organism>
<accession>A0A3N0DZ66</accession>
<feature type="region of interest" description="Disordered" evidence="4">
    <location>
        <begin position="1"/>
        <end position="28"/>
    </location>
</feature>
<dbReference type="OrthoDB" id="3173508at2"/>
<comment type="caution">
    <text evidence="6">The sequence shown here is derived from an EMBL/GenBank/DDBJ whole genome shotgun (WGS) entry which is preliminary data.</text>
</comment>
<dbReference type="InterPro" id="IPR038081">
    <property type="entry name" value="CalX-like_sf"/>
</dbReference>
<keyword evidence="7" id="KW-1185">Reference proteome</keyword>
<dbReference type="Pfam" id="PF03160">
    <property type="entry name" value="Calx-beta"/>
    <property type="match status" value="1"/>
</dbReference>
<evidence type="ECO:0000256" key="2">
    <source>
        <dbReference type="ARBA" id="ARBA00022737"/>
    </source>
</evidence>
<evidence type="ECO:0000256" key="4">
    <source>
        <dbReference type="SAM" id="MobiDB-lite"/>
    </source>
</evidence>
<protein>
    <recommendedName>
        <fullName evidence="5">Calx-beta domain-containing protein</fullName>
    </recommendedName>
</protein>
<dbReference type="GO" id="GO:0016020">
    <property type="term" value="C:membrane"/>
    <property type="evidence" value="ECO:0007669"/>
    <property type="project" value="InterPro"/>
</dbReference>
<sequence>MVVNVQQSPLVKKTAAETSRPGGSRASYRSCLGTTHRTRACLSEHPLPSPLGRRFSLLAAGGIILTSFGAITAFAAEPKNTSTIADGSAWYTQAYDNFPTGGYLTPKQADVTGPQRAPFGPGSHQITIGESSAQTELYRTDAYDGVKVADLSRLEYSELARPTTSGDRQPVYLRLSVDNDGDGNTDASLFFYPANNGTPVNNTWQSWDVAGGTIDVDGDNGGTTTLAAYADAHPDATLVNDKYDANHDAGSLALIAGGSLGGDTDPQTNGEYFVDRVIVGVNDKDTLYDLGGGSEVSGGTTDVTVDPAHDGGWKHQAYDNDVYLTSNQTLVDGPGTPPLGGGSLRFSLSSSENADRVELFRTTQYDGTLLRDLRAISYSTYQRGNTGNDTPQQPVYLRFSLDDDDNGTTDDTLFFFPANNGTVQQSAWQTWNAADGVWGVNSDPGPADSISINDYLVAHPDARIVVNGDASAPDQPRGGVAFLVGGGGAGQMNGTYYLDNITLSKSDDATGHTVTGKRFDLEPTEPTLSIGDASVSEGNKGATLTFPVTLSRPFAVDVTAHFATADSSATSPSDFTATSGTVTIPAGSTTANLSVAVKSDRTYERTENLHVFLSDAVGATVADGSAVGSIVNDDTRVDLGLSQSADRRLRVSVASVPSQAGAPVNIYRVTASGYQLLKATHLNSSGRYLALLNHHYNKGEGVTVVAVVDTSGGKYSSERGHLTIK</sequence>
<evidence type="ECO:0000259" key="5">
    <source>
        <dbReference type="Pfam" id="PF03160"/>
    </source>
</evidence>
<proteinExistence type="predicted"/>
<evidence type="ECO:0000256" key="1">
    <source>
        <dbReference type="ARBA" id="ARBA00022729"/>
    </source>
</evidence>
<dbReference type="AlphaFoldDB" id="A0A3N0DZ66"/>
<dbReference type="EMBL" id="RJSG01000001">
    <property type="protein sequence ID" value="RNL80887.1"/>
    <property type="molecule type" value="Genomic_DNA"/>
</dbReference>
<dbReference type="Proteomes" id="UP000277094">
    <property type="component" value="Unassembled WGS sequence"/>
</dbReference>
<keyword evidence="1" id="KW-0732">Signal</keyword>
<name>A0A3N0DZ66_9ACTN</name>
<evidence type="ECO:0000313" key="6">
    <source>
        <dbReference type="EMBL" id="RNL80887.1"/>
    </source>
</evidence>
<evidence type="ECO:0000256" key="3">
    <source>
        <dbReference type="ARBA" id="ARBA00022837"/>
    </source>
</evidence>
<evidence type="ECO:0000313" key="7">
    <source>
        <dbReference type="Proteomes" id="UP000277094"/>
    </source>
</evidence>
<dbReference type="SUPFAM" id="SSF141072">
    <property type="entry name" value="CalX-like"/>
    <property type="match status" value="1"/>
</dbReference>
<reference evidence="6 7" key="1">
    <citation type="submission" date="2018-11" db="EMBL/GenBank/DDBJ databases">
        <authorList>
            <person name="Li F."/>
        </authorList>
    </citation>
    <scope>NUCLEOTIDE SEQUENCE [LARGE SCALE GENOMIC DNA]</scope>
    <source>
        <strain evidence="6 7">KIS18-7</strain>
    </source>
</reference>
<gene>
    <name evidence="6" type="ORF">EFL95_00410</name>
</gene>